<dbReference type="InParanoid" id="A0A2G5EBA3"/>
<dbReference type="GO" id="GO:0140662">
    <property type="term" value="F:ATP-dependent protein folding chaperone"/>
    <property type="evidence" value="ECO:0007669"/>
    <property type="project" value="InterPro"/>
</dbReference>
<proteinExistence type="predicted"/>
<protein>
    <submittedName>
        <fullName evidence="4">Uncharacterized protein</fullName>
    </submittedName>
</protein>
<dbReference type="AlphaFoldDB" id="A0A2G5EBA3"/>
<accession>A0A2G5EBA3</accession>
<dbReference type="InterPro" id="IPR002423">
    <property type="entry name" value="Cpn60/GroEL/TCP-1"/>
</dbReference>
<evidence type="ECO:0000256" key="3">
    <source>
        <dbReference type="ARBA" id="ARBA00023186"/>
    </source>
</evidence>
<dbReference type="SUPFAM" id="SSF52029">
    <property type="entry name" value="GroEL apical domain-like"/>
    <property type="match status" value="1"/>
</dbReference>
<sequence>MLIFSRYYVKMIVVQRRAKRRNMEPLTLACKGEAVNSVDDLSPDCLGWAGLVYEHVLGEEKYTFAEKVKNPHSCTILIKGSSDG</sequence>
<keyword evidence="3" id="KW-0143">Chaperone</keyword>
<dbReference type="Pfam" id="PF00118">
    <property type="entry name" value="Cpn60_TCP1"/>
    <property type="match status" value="1"/>
</dbReference>
<keyword evidence="1" id="KW-0547">Nucleotide-binding</keyword>
<evidence type="ECO:0000313" key="4">
    <source>
        <dbReference type="EMBL" id="PIA53043.1"/>
    </source>
</evidence>
<organism evidence="4 5">
    <name type="scientific">Aquilegia coerulea</name>
    <name type="common">Rocky mountain columbine</name>
    <dbReference type="NCBI Taxonomy" id="218851"/>
    <lineage>
        <taxon>Eukaryota</taxon>
        <taxon>Viridiplantae</taxon>
        <taxon>Streptophyta</taxon>
        <taxon>Embryophyta</taxon>
        <taxon>Tracheophyta</taxon>
        <taxon>Spermatophyta</taxon>
        <taxon>Magnoliopsida</taxon>
        <taxon>Ranunculales</taxon>
        <taxon>Ranunculaceae</taxon>
        <taxon>Thalictroideae</taxon>
        <taxon>Aquilegia</taxon>
    </lineage>
</organism>
<dbReference type="GO" id="GO:0005524">
    <property type="term" value="F:ATP binding"/>
    <property type="evidence" value="ECO:0007669"/>
    <property type="project" value="UniProtKB-KW"/>
</dbReference>
<keyword evidence="2" id="KW-0067">ATP-binding</keyword>
<dbReference type="InterPro" id="IPR017998">
    <property type="entry name" value="Chaperone_TCP-1"/>
</dbReference>
<evidence type="ECO:0000256" key="1">
    <source>
        <dbReference type="ARBA" id="ARBA00022741"/>
    </source>
</evidence>
<evidence type="ECO:0000313" key="5">
    <source>
        <dbReference type="Proteomes" id="UP000230069"/>
    </source>
</evidence>
<reference evidence="4 5" key="1">
    <citation type="submission" date="2017-09" db="EMBL/GenBank/DDBJ databases">
        <title>WGS assembly of Aquilegia coerulea Goldsmith.</title>
        <authorList>
            <person name="Hodges S."/>
            <person name="Kramer E."/>
            <person name="Nordborg M."/>
            <person name="Tomkins J."/>
            <person name="Borevitz J."/>
            <person name="Derieg N."/>
            <person name="Yan J."/>
            <person name="Mihaltcheva S."/>
            <person name="Hayes R.D."/>
            <person name="Rokhsar D."/>
        </authorList>
    </citation>
    <scope>NUCLEOTIDE SEQUENCE [LARGE SCALE GENOMIC DNA]</scope>
    <source>
        <strain evidence="5">cv. Goldsmith</strain>
    </source>
</reference>
<keyword evidence="5" id="KW-1185">Reference proteome</keyword>
<dbReference type="EMBL" id="KZ305027">
    <property type="protein sequence ID" value="PIA53043.1"/>
    <property type="molecule type" value="Genomic_DNA"/>
</dbReference>
<dbReference type="InterPro" id="IPR027409">
    <property type="entry name" value="GroEL-like_apical_dom_sf"/>
</dbReference>
<dbReference type="InterPro" id="IPR027410">
    <property type="entry name" value="TCP-1-like_intermed_sf"/>
</dbReference>
<dbReference type="OrthoDB" id="10052040at2759"/>
<dbReference type="PANTHER" id="PTHR11353">
    <property type="entry name" value="CHAPERONIN"/>
    <property type="match status" value="1"/>
</dbReference>
<dbReference type="STRING" id="218851.A0A2G5EBA3"/>
<dbReference type="Proteomes" id="UP000230069">
    <property type="component" value="Unassembled WGS sequence"/>
</dbReference>
<name>A0A2G5EBA3_AQUCA</name>
<gene>
    <name evidence="4" type="ORF">AQUCO_01000720v1</name>
</gene>
<dbReference type="FunFam" id="3.50.7.10:FF:000048">
    <property type="match status" value="1"/>
</dbReference>
<dbReference type="Gene3D" id="3.50.7.10">
    <property type="entry name" value="GroEL"/>
    <property type="match status" value="1"/>
</dbReference>
<evidence type="ECO:0000256" key="2">
    <source>
        <dbReference type="ARBA" id="ARBA00022840"/>
    </source>
</evidence>
<dbReference type="Gene3D" id="3.30.260.10">
    <property type="entry name" value="TCP-1-like chaperonin intermediate domain"/>
    <property type="match status" value="1"/>
</dbReference>